<dbReference type="PANTHER" id="PTHR38441:SF1">
    <property type="entry name" value="MEMBRANE PROTEIN"/>
    <property type="match status" value="1"/>
</dbReference>
<dbReference type="EMBL" id="JACCFJ010000001">
    <property type="protein sequence ID" value="NYI81499.1"/>
    <property type="molecule type" value="Genomic_DNA"/>
</dbReference>
<gene>
    <name evidence="3" type="ORF">HNR68_000129</name>
</gene>
<feature type="region of interest" description="Disordered" evidence="1">
    <location>
        <begin position="1"/>
        <end position="29"/>
    </location>
</feature>
<dbReference type="InterPro" id="IPR007436">
    <property type="entry name" value="DUF485"/>
</dbReference>
<feature type="transmembrane region" description="Helical" evidence="2">
    <location>
        <begin position="94"/>
        <end position="116"/>
    </location>
</feature>
<evidence type="ECO:0000313" key="3">
    <source>
        <dbReference type="EMBL" id="NYI81499.1"/>
    </source>
</evidence>
<dbReference type="Pfam" id="PF04341">
    <property type="entry name" value="DUF485"/>
    <property type="match status" value="1"/>
</dbReference>
<sequence>MSNATQSALRGSPRDQPGNPRSAFGAIDKSAVRATRERPDFTAIEQSQEFRALRRRWKWFVFPATAFFLIWYVGYVALAAYARDFMAQRLFGEVNVGLVMGVAQFVTTVILTSLYLRFARRRIDPKVDEIRQHAGDPER</sequence>
<dbReference type="RefSeq" id="WP_179716569.1">
    <property type="nucleotide sequence ID" value="NZ_BAABFH010000001.1"/>
</dbReference>
<keyword evidence="2" id="KW-1133">Transmembrane helix</keyword>
<protein>
    <submittedName>
        <fullName evidence="3">Uncharacterized membrane protein (DUF485 family)</fullName>
    </submittedName>
</protein>
<organism evidence="3 4">
    <name type="scientific">Saccharopolyspora hordei</name>
    <dbReference type="NCBI Taxonomy" id="1838"/>
    <lineage>
        <taxon>Bacteria</taxon>
        <taxon>Bacillati</taxon>
        <taxon>Actinomycetota</taxon>
        <taxon>Actinomycetes</taxon>
        <taxon>Pseudonocardiales</taxon>
        <taxon>Pseudonocardiaceae</taxon>
        <taxon>Saccharopolyspora</taxon>
    </lineage>
</organism>
<evidence type="ECO:0000313" key="4">
    <source>
        <dbReference type="Proteomes" id="UP000587002"/>
    </source>
</evidence>
<keyword evidence="2" id="KW-0812">Transmembrane</keyword>
<proteinExistence type="predicted"/>
<accession>A0A853AEH6</accession>
<keyword evidence="4" id="KW-1185">Reference proteome</keyword>
<dbReference type="Proteomes" id="UP000587002">
    <property type="component" value="Unassembled WGS sequence"/>
</dbReference>
<name>A0A853AEH6_9PSEU</name>
<keyword evidence="2" id="KW-0472">Membrane</keyword>
<dbReference type="AlphaFoldDB" id="A0A853AEH6"/>
<reference evidence="3 4" key="1">
    <citation type="submission" date="2020-07" db="EMBL/GenBank/DDBJ databases">
        <title>Sequencing the genomes of 1000 actinobacteria strains.</title>
        <authorList>
            <person name="Klenk H.-P."/>
        </authorList>
    </citation>
    <scope>NUCLEOTIDE SEQUENCE [LARGE SCALE GENOMIC DNA]</scope>
    <source>
        <strain evidence="3 4">DSM 44065</strain>
    </source>
</reference>
<dbReference type="PANTHER" id="PTHR38441">
    <property type="entry name" value="INTEGRAL MEMBRANE PROTEIN-RELATED"/>
    <property type="match status" value="1"/>
</dbReference>
<comment type="caution">
    <text evidence="3">The sequence shown here is derived from an EMBL/GenBank/DDBJ whole genome shotgun (WGS) entry which is preliminary data.</text>
</comment>
<evidence type="ECO:0000256" key="2">
    <source>
        <dbReference type="SAM" id="Phobius"/>
    </source>
</evidence>
<evidence type="ECO:0000256" key="1">
    <source>
        <dbReference type="SAM" id="MobiDB-lite"/>
    </source>
</evidence>
<feature type="transmembrane region" description="Helical" evidence="2">
    <location>
        <begin position="59"/>
        <end position="82"/>
    </location>
</feature>